<dbReference type="InParanoid" id="A0A163KAV8"/>
<keyword evidence="2" id="KW-0812">Transmembrane</keyword>
<protein>
    <recommendedName>
        <fullName evidence="3">Saccharopine dehydrogenase NADP binding domain-containing protein</fullName>
    </recommendedName>
</protein>
<evidence type="ECO:0000259" key="3">
    <source>
        <dbReference type="Pfam" id="PF03435"/>
    </source>
</evidence>
<evidence type="ECO:0000256" key="1">
    <source>
        <dbReference type="ARBA" id="ARBA00038048"/>
    </source>
</evidence>
<keyword evidence="5" id="KW-1185">Reference proteome</keyword>
<dbReference type="InterPro" id="IPR005097">
    <property type="entry name" value="Sacchrp_dh_NADP-bd"/>
</dbReference>
<sequence>MALRKYDIVVFGATGFTGELVCEYLLELKDKDLKWALAGRSLSKLEAVKERLIKIDESVKDIDVIVGDSSNPDSLDAFLSDTKVVISTVGPFLHYGTPLVEACLRQKTHYVDITGEYNWIKLMIDKHHEQAQKDGVMIVPACGFDSVPSDLGAFMVVDYLRRKHNLDTADVKFSLVNVNGRVSGGTAQTLIASLGDKSLSTSDNFNPYLLATQKGQDKTYVPWMRRDYDFGGKWQAFFIMSVVNEKVVRRSWSLYADQGRSYGKLFKYRESIVLPFFPALLLTSALLTIVPVVSVLAKIRAIRRLLSKMLPAAGTGPDREQRAKGHFEAQLVATADTEPYDPIVRVRGIVKGFQDPGYGDTCRMVAESALSIVKSHDSLPGKQGGILTPATAFGQVLIDRLTHNGGMVFEVSDIPSHS</sequence>
<dbReference type="OrthoDB" id="10268090at2759"/>
<proteinExistence type="inferred from homology"/>
<evidence type="ECO:0000313" key="5">
    <source>
        <dbReference type="Proteomes" id="UP000078561"/>
    </source>
</evidence>
<dbReference type="GO" id="GO:0005811">
    <property type="term" value="C:lipid droplet"/>
    <property type="evidence" value="ECO:0007669"/>
    <property type="project" value="TreeGrafter"/>
</dbReference>
<reference evidence="4" key="1">
    <citation type="submission" date="2016-04" db="EMBL/GenBank/DDBJ databases">
        <authorList>
            <person name="Evans L.H."/>
            <person name="Alamgir A."/>
            <person name="Owens N."/>
            <person name="Weber N.D."/>
            <person name="Virtaneva K."/>
            <person name="Barbian K."/>
            <person name="Babar A."/>
            <person name="Rosenke K."/>
        </authorList>
    </citation>
    <scope>NUCLEOTIDE SEQUENCE [LARGE SCALE GENOMIC DNA]</scope>
    <source>
        <strain evidence="4">CBS 101.48</strain>
    </source>
</reference>
<evidence type="ECO:0000313" key="4">
    <source>
        <dbReference type="EMBL" id="SAM05733.1"/>
    </source>
</evidence>
<gene>
    <name evidence="4" type="primary">ABSGL_11608.1 scaffold 12295</name>
</gene>
<dbReference type="Gene3D" id="3.40.50.720">
    <property type="entry name" value="NAD(P)-binding Rossmann-like Domain"/>
    <property type="match status" value="1"/>
</dbReference>
<dbReference type="Pfam" id="PF03435">
    <property type="entry name" value="Sacchrp_dh_NADP"/>
    <property type="match status" value="1"/>
</dbReference>
<keyword evidence="2" id="KW-1133">Transmembrane helix</keyword>
<name>A0A163KAV8_ABSGL</name>
<feature type="transmembrane region" description="Helical" evidence="2">
    <location>
        <begin position="276"/>
        <end position="299"/>
    </location>
</feature>
<accession>A0A163KAV8</accession>
<dbReference type="GO" id="GO:0005739">
    <property type="term" value="C:mitochondrion"/>
    <property type="evidence" value="ECO:0007669"/>
    <property type="project" value="TreeGrafter"/>
</dbReference>
<dbReference type="GO" id="GO:0009247">
    <property type="term" value="P:glycolipid biosynthetic process"/>
    <property type="evidence" value="ECO:0007669"/>
    <property type="project" value="TreeGrafter"/>
</dbReference>
<evidence type="ECO:0000256" key="2">
    <source>
        <dbReference type="SAM" id="Phobius"/>
    </source>
</evidence>
<keyword evidence="2" id="KW-0472">Membrane</keyword>
<dbReference type="PANTHER" id="PTHR12286">
    <property type="entry name" value="SACCHAROPINE DEHYDROGENASE-LIKE OXIDOREDUCTASE"/>
    <property type="match status" value="1"/>
</dbReference>
<dbReference type="GO" id="GO:0005886">
    <property type="term" value="C:plasma membrane"/>
    <property type="evidence" value="ECO:0007669"/>
    <property type="project" value="TreeGrafter"/>
</dbReference>
<dbReference type="Proteomes" id="UP000078561">
    <property type="component" value="Unassembled WGS sequence"/>
</dbReference>
<organism evidence="4">
    <name type="scientific">Absidia glauca</name>
    <name type="common">Pin mould</name>
    <dbReference type="NCBI Taxonomy" id="4829"/>
    <lineage>
        <taxon>Eukaryota</taxon>
        <taxon>Fungi</taxon>
        <taxon>Fungi incertae sedis</taxon>
        <taxon>Mucoromycota</taxon>
        <taxon>Mucoromycotina</taxon>
        <taxon>Mucoromycetes</taxon>
        <taxon>Mucorales</taxon>
        <taxon>Cunninghamellaceae</taxon>
        <taxon>Absidia</taxon>
    </lineage>
</organism>
<dbReference type="InterPro" id="IPR051276">
    <property type="entry name" value="Saccharopine_DH-like_oxidrdct"/>
</dbReference>
<dbReference type="InterPro" id="IPR036291">
    <property type="entry name" value="NAD(P)-bd_dom_sf"/>
</dbReference>
<dbReference type="AlphaFoldDB" id="A0A163KAV8"/>
<comment type="similarity">
    <text evidence="1">Belongs to the saccharopine dehydrogenase family.</text>
</comment>
<dbReference type="EMBL" id="LT554468">
    <property type="protein sequence ID" value="SAM05733.1"/>
    <property type="molecule type" value="Genomic_DNA"/>
</dbReference>
<dbReference type="OMA" id="YVARMEQ"/>
<feature type="domain" description="Saccharopine dehydrogenase NADP binding" evidence="3">
    <location>
        <begin position="8"/>
        <end position="139"/>
    </location>
</feature>
<dbReference type="SUPFAM" id="SSF51735">
    <property type="entry name" value="NAD(P)-binding Rossmann-fold domains"/>
    <property type="match status" value="1"/>
</dbReference>
<dbReference type="PANTHER" id="PTHR12286:SF5">
    <property type="entry name" value="SACCHAROPINE DEHYDROGENASE-LIKE OXIDOREDUCTASE"/>
    <property type="match status" value="1"/>
</dbReference>